<dbReference type="AlphaFoldDB" id="A0A4Y7TDR6"/>
<evidence type="ECO:0000313" key="1">
    <source>
        <dbReference type="EMBL" id="TEB32141.1"/>
    </source>
</evidence>
<accession>A0A4Y7TDR6</accession>
<protein>
    <submittedName>
        <fullName evidence="1">Uncharacterized protein</fullName>
    </submittedName>
</protein>
<dbReference type="EMBL" id="QPFP01000016">
    <property type="protein sequence ID" value="TEB32141.1"/>
    <property type="molecule type" value="Genomic_DNA"/>
</dbReference>
<comment type="caution">
    <text evidence="1">The sequence shown here is derived from an EMBL/GenBank/DDBJ whole genome shotgun (WGS) entry which is preliminary data.</text>
</comment>
<name>A0A4Y7TDR6_COPMI</name>
<evidence type="ECO:0000313" key="2">
    <source>
        <dbReference type="Proteomes" id="UP000298030"/>
    </source>
</evidence>
<reference evidence="1 2" key="1">
    <citation type="journal article" date="2019" name="Nat. Ecol. Evol.">
        <title>Megaphylogeny resolves global patterns of mushroom evolution.</title>
        <authorList>
            <person name="Varga T."/>
            <person name="Krizsan K."/>
            <person name="Foldi C."/>
            <person name="Dima B."/>
            <person name="Sanchez-Garcia M."/>
            <person name="Sanchez-Ramirez S."/>
            <person name="Szollosi G.J."/>
            <person name="Szarkandi J.G."/>
            <person name="Papp V."/>
            <person name="Albert L."/>
            <person name="Andreopoulos W."/>
            <person name="Angelini C."/>
            <person name="Antonin V."/>
            <person name="Barry K.W."/>
            <person name="Bougher N.L."/>
            <person name="Buchanan P."/>
            <person name="Buyck B."/>
            <person name="Bense V."/>
            <person name="Catcheside P."/>
            <person name="Chovatia M."/>
            <person name="Cooper J."/>
            <person name="Damon W."/>
            <person name="Desjardin D."/>
            <person name="Finy P."/>
            <person name="Geml J."/>
            <person name="Haridas S."/>
            <person name="Hughes K."/>
            <person name="Justo A."/>
            <person name="Karasinski D."/>
            <person name="Kautmanova I."/>
            <person name="Kiss B."/>
            <person name="Kocsube S."/>
            <person name="Kotiranta H."/>
            <person name="LaButti K.M."/>
            <person name="Lechner B.E."/>
            <person name="Liimatainen K."/>
            <person name="Lipzen A."/>
            <person name="Lukacs Z."/>
            <person name="Mihaltcheva S."/>
            <person name="Morgado L.N."/>
            <person name="Niskanen T."/>
            <person name="Noordeloos M.E."/>
            <person name="Ohm R.A."/>
            <person name="Ortiz-Santana B."/>
            <person name="Ovrebo C."/>
            <person name="Racz N."/>
            <person name="Riley R."/>
            <person name="Savchenko A."/>
            <person name="Shiryaev A."/>
            <person name="Soop K."/>
            <person name="Spirin V."/>
            <person name="Szebenyi C."/>
            <person name="Tomsovsky M."/>
            <person name="Tulloss R.E."/>
            <person name="Uehling J."/>
            <person name="Grigoriev I.V."/>
            <person name="Vagvolgyi C."/>
            <person name="Papp T."/>
            <person name="Martin F.M."/>
            <person name="Miettinen O."/>
            <person name="Hibbett D.S."/>
            <person name="Nagy L.G."/>
        </authorList>
    </citation>
    <scope>NUCLEOTIDE SEQUENCE [LARGE SCALE GENOMIC DNA]</scope>
    <source>
        <strain evidence="1 2">FP101781</strain>
    </source>
</reference>
<gene>
    <name evidence="1" type="ORF">FA13DRAFT_1709183</name>
</gene>
<organism evidence="1 2">
    <name type="scientific">Coprinellus micaceus</name>
    <name type="common">Glistening ink-cap mushroom</name>
    <name type="synonym">Coprinus micaceus</name>
    <dbReference type="NCBI Taxonomy" id="71717"/>
    <lineage>
        <taxon>Eukaryota</taxon>
        <taxon>Fungi</taxon>
        <taxon>Dikarya</taxon>
        <taxon>Basidiomycota</taxon>
        <taxon>Agaricomycotina</taxon>
        <taxon>Agaricomycetes</taxon>
        <taxon>Agaricomycetidae</taxon>
        <taxon>Agaricales</taxon>
        <taxon>Agaricineae</taxon>
        <taxon>Psathyrellaceae</taxon>
        <taxon>Coprinellus</taxon>
    </lineage>
</organism>
<dbReference type="Proteomes" id="UP000298030">
    <property type="component" value="Unassembled WGS sequence"/>
</dbReference>
<proteinExistence type="predicted"/>
<keyword evidence="2" id="KW-1185">Reference proteome</keyword>
<sequence>MLYQIFVNTWKFQRYFLSLRLTDAVLLLFNSSGSTRRYLYWNIEIERVGLVGASDQVVRGHFCWYSLPDNLVCCNKSFVGTFERWVARLFVKRGRCAKRESRNARKIGLQTGLQVPSEFSDALGDDAMTLRQETKAMWTLWVHPYKVGKL</sequence>